<dbReference type="Gene3D" id="3.40.50.720">
    <property type="entry name" value="NAD(P)-binding Rossmann-like Domain"/>
    <property type="match status" value="1"/>
</dbReference>
<proteinExistence type="predicted"/>
<dbReference type="CDD" id="cd05240">
    <property type="entry name" value="UDP_G4E_3_SDR_e"/>
    <property type="match status" value="1"/>
</dbReference>
<keyword evidence="3" id="KW-1185">Reference proteome</keyword>
<evidence type="ECO:0000313" key="2">
    <source>
        <dbReference type="EMBL" id="MEX1661898.1"/>
    </source>
</evidence>
<name>A0ABV3TK01_9RHOB</name>
<dbReference type="EMBL" id="JBFRYC010000004">
    <property type="protein sequence ID" value="MEX1661898.1"/>
    <property type="molecule type" value="Genomic_DNA"/>
</dbReference>
<dbReference type="InterPro" id="IPR001509">
    <property type="entry name" value="Epimerase_deHydtase"/>
</dbReference>
<dbReference type="Proteomes" id="UP001557465">
    <property type="component" value="Unassembled WGS sequence"/>
</dbReference>
<feature type="domain" description="NAD-dependent epimerase/dehydratase" evidence="1">
    <location>
        <begin position="4"/>
        <end position="227"/>
    </location>
</feature>
<dbReference type="InterPro" id="IPR050177">
    <property type="entry name" value="Lipid_A_modif_metabolic_enz"/>
</dbReference>
<comment type="caution">
    <text evidence="2">The sequence shown here is derived from an EMBL/GenBank/DDBJ whole genome shotgun (WGS) entry which is preliminary data.</text>
</comment>
<organism evidence="2 3">
    <name type="scientific">Thioclava arctica</name>
    <dbReference type="NCBI Taxonomy" id="3238301"/>
    <lineage>
        <taxon>Bacteria</taxon>
        <taxon>Pseudomonadati</taxon>
        <taxon>Pseudomonadota</taxon>
        <taxon>Alphaproteobacteria</taxon>
        <taxon>Rhodobacterales</taxon>
        <taxon>Paracoccaceae</taxon>
        <taxon>Thioclava</taxon>
    </lineage>
</organism>
<evidence type="ECO:0000313" key="3">
    <source>
        <dbReference type="Proteomes" id="UP001557465"/>
    </source>
</evidence>
<evidence type="ECO:0000259" key="1">
    <source>
        <dbReference type="Pfam" id="PF01370"/>
    </source>
</evidence>
<reference evidence="2 3" key="1">
    <citation type="journal article" date="2011" name="Int. J. Syst. Evol. Microbiol.">
        <title>Zhongshania antarctica gen. nov., sp. nov. and Zhongshania guokunii sp. nov., gammaproteobacteria respectively isolated from coastal attached (fast) ice and surface seawater of the Antarctic.</title>
        <authorList>
            <person name="Li H.J."/>
            <person name="Zhang X.Y."/>
            <person name="Chen C.X."/>
            <person name="Zhang Y.J."/>
            <person name="Gao Z.M."/>
            <person name="Yu Y."/>
            <person name="Chen X.L."/>
            <person name="Chen B."/>
            <person name="Zhang Y.Z."/>
        </authorList>
    </citation>
    <scope>NUCLEOTIDE SEQUENCE [LARGE SCALE GENOMIC DNA]</scope>
    <source>
        <strain evidence="2 3">15-R06ZXC-3</strain>
    </source>
</reference>
<accession>A0ABV3TK01</accession>
<dbReference type="InterPro" id="IPR036291">
    <property type="entry name" value="NAD(P)-bd_dom_sf"/>
</dbReference>
<protein>
    <submittedName>
        <fullName evidence="2">SDR family oxidoreductase</fullName>
    </submittedName>
</protein>
<dbReference type="SUPFAM" id="SSF51735">
    <property type="entry name" value="NAD(P)-binding Rossmann-fold domains"/>
    <property type="match status" value="1"/>
</dbReference>
<sequence>MTKILITGAGGMIGRALMAQLANGVHEVIATDLKAPKNLPEGVRFTPLDVTTDAPARVIAAERPEVVVHLASIVTPGPGMGRDMAYAVDVEGSRKVLEAALANGVRRLVVTSSGAAYGYHADNPVPLRESDALRGNPEFAYADHKRQVEEMLAQARAEHPALEQVVLRVGTVLGAGTDNQITALFRKPRLLAIRGADSPFVFIWTHDLARILQRAATDGPAGIYNVAGDGALGVRDLARRLGKPVRALPAGLIKAALALAHPLRLSRYGPEQLRFLQYRPVLANDALKREFGYTPELSSAEVFDLWCREAGL</sequence>
<dbReference type="RefSeq" id="WP_368391816.1">
    <property type="nucleotide sequence ID" value="NZ_JBFRYC010000004.1"/>
</dbReference>
<dbReference type="PANTHER" id="PTHR43245">
    <property type="entry name" value="BIFUNCTIONAL POLYMYXIN RESISTANCE PROTEIN ARNA"/>
    <property type="match status" value="1"/>
</dbReference>
<gene>
    <name evidence="2" type="ORF">AB4874_09580</name>
</gene>
<dbReference type="Pfam" id="PF01370">
    <property type="entry name" value="Epimerase"/>
    <property type="match status" value="1"/>
</dbReference>